<dbReference type="RefSeq" id="WP_037333292.1">
    <property type="nucleotide sequence ID" value="NZ_APNK01000002.1"/>
</dbReference>
<dbReference type="Pfam" id="PF00126">
    <property type="entry name" value="HTH_1"/>
    <property type="match status" value="1"/>
</dbReference>
<keyword evidence="7" id="KW-1185">Reference proteome</keyword>
<dbReference type="PANTHER" id="PTHR30126">
    <property type="entry name" value="HTH-TYPE TRANSCRIPTIONAL REGULATOR"/>
    <property type="match status" value="1"/>
</dbReference>
<evidence type="ECO:0000259" key="5">
    <source>
        <dbReference type="PROSITE" id="PS50931"/>
    </source>
</evidence>
<dbReference type="PROSITE" id="PS50931">
    <property type="entry name" value="HTH_LYSR"/>
    <property type="match status" value="1"/>
</dbReference>
<comment type="caution">
    <text evidence="6">The sequence shown here is derived from an EMBL/GenBank/DDBJ whole genome shotgun (WGS) entry which is preliminary data.</text>
</comment>
<dbReference type="STRING" id="1304275.C41B8_01847"/>
<evidence type="ECO:0000313" key="7">
    <source>
        <dbReference type="Proteomes" id="UP000028302"/>
    </source>
</evidence>
<evidence type="ECO:0000256" key="4">
    <source>
        <dbReference type="ARBA" id="ARBA00023163"/>
    </source>
</evidence>
<feature type="domain" description="HTH lysR-type" evidence="5">
    <location>
        <begin position="1"/>
        <end position="60"/>
    </location>
</feature>
<proteinExistence type="inferred from homology"/>
<dbReference type="OrthoDB" id="5297026at2"/>
<dbReference type="InterPro" id="IPR037423">
    <property type="entry name" value="CysB_PBP2"/>
</dbReference>
<dbReference type="GO" id="GO:0000976">
    <property type="term" value="F:transcription cis-regulatory region binding"/>
    <property type="evidence" value="ECO:0007669"/>
    <property type="project" value="TreeGrafter"/>
</dbReference>
<dbReference type="PATRIC" id="fig|1304275.5.peg.373"/>
<reference evidence="6 7" key="1">
    <citation type="submission" date="2013-03" db="EMBL/GenBank/DDBJ databases">
        <title>Salinisphaera hydrothermalis C41B8 Genome Sequencing.</title>
        <authorList>
            <person name="Li C."/>
            <person name="Lai Q."/>
            <person name="Shao Z."/>
        </authorList>
    </citation>
    <scope>NUCLEOTIDE SEQUENCE [LARGE SCALE GENOMIC DNA]</scope>
    <source>
        <strain evidence="6 7">C41B8</strain>
    </source>
</reference>
<evidence type="ECO:0000256" key="2">
    <source>
        <dbReference type="ARBA" id="ARBA00023015"/>
    </source>
</evidence>
<evidence type="ECO:0000256" key="3">
    <source>
        <dbReference type="ARBA" id="ARBA00023125"/>
    </source>
</evidence>
<keyword evidence="4" id="KW-0804">Transcription</keyword>
<dbReference type="CDD" id="cd08413">
    <property type="entry name" value="PBP2_CysB_like"/>
    <property type="match status" value="1"/>
</dbReference>
<accession>A0A084IQ49</accession>
<comment type="similarity">
    <text evidence="1">Belongs to the LysR transcriptional regulatory family.</text>
</comment>
<name>A0A084IQ49_SALHC</name>
<dbReference type="eggNOG" id="COG0583">
    <property type="taxonomic scope" value="Bacteria"/>
</dbReference>
<dbReference type="GO" id="GO:0003700">
    <property type="term" value="F:DNA-binding transcription factor activity"/>
    <property type="evidence" value="ECO:0007669"/>
    <property type="project" value="InterPro"/>
</dbReference>
<protein>
    <submittedName>
        <fullName evidence="6">Transcriptional regulator CysB</fullName>
    </submittedName>
</protein>
<dbReference type="Gene3D" id="1.10.10.10">
    <property type="entry name" value="Winged helix-like DNA-binding domain superfamily/Winged helix DNA-binding domain"/>
    <property type="match status" value="1"/>
</dbReference>
<evidence type="ECO:0000313" key="6">
    <source>
        <dbReference type="EMBL" id="KEZ78833.1"/>
    </source>
</evidence>
<organism evidence="6 7">
    <name type="scientific">Salinisphaera hydrothermalis (strain C41B8)</name>
    <dbReference type="NCBI Taxonomy" id="1304275"/>
    <lineage>
        <taxon>Bacteria</taxon>
        <taxon>Pseudomonadati</taxon>
        <taxon>Pseudomonadota</taxon>
        <taxon>Gammaproteobacteria</taxon>
        <taxon>Salinisphaerales</taxon>
        <taxon>Salinisphaeraceae</taxon>
        <taxon>Salinisphaera</taxon>
    </lineage>
</organism>
<dbReference type="Proteomes" id="UP000028302">
    <property type="component" value="Unassembled WGS sequence"/>
</dbReference>
<dbReference type="NCBIfam" id="NF009327">
    <property type="entry name" value="PRK12684.1"/>
    <property type="match status" value="1"/>
</dbReference>
<dbReference type="InterPro" id="IPR000847">
    <property type="entry name" value="LysR_HTH_N"/>
</dbReference>
<dbReference type="Pfam" id="PF03466">
    <property type="entry name" value="LysR_substrate"/>
    <property type="match status" value="1"/>
</dbReference>
<dbReference type="NCBIfam" id="NF009326">
    <property type="entry name" value="PRK12681.1"/>
    <property type="match status" value="1"/>
</dbReference>
<dbReference type="GO" id="GO:0019344">
    <property type="term" value="P:cysteine biosynthetic process"/>
    <property type="evidence" value="ECO:0007669"/>
    <property type="project" value="TreeGrafter"/>
</dbReference>
<keyword evidence="2" id="KW-0805">Transcription regulation</keyword>
<keyword evidence="3" id="KW-0238">DNA-binding</keyword>
<dbReference type="FunFam" id="1.10.10.10:FF:000001">
    <property type="entry name" value="LysR family transcriptional regulator"/>
    <property type="match status" value="1"/>
</dbReference>
<dbReference type="SUPFAM" id="SSF53850">
    <property type="entry name" value="Periplasmic binding protein-like II"/>
    <property type="match status" value="1"/>
</dbReference>
<dbReference type="PANTHER" id="PTHR30126:SF6">
    <property type="entry name" value="HTH-TYPE TRANSCRIPTIONAL REGULATOR CYSB-RELATED"/>
    <property type="match status" value="1"/>
</dbReference>
<dbReference type="PRINTS" id="PR00039">
    <property type="entry name" value="HTHLYSR"/>
</dbReference>
<dbReference type="InterPro" id="IPR005119">
    <property type="entry name" value="LysR_subst-bd"/>
</dbReference>
<dbReference type="EMBL" id="APNK01000002">
    <property type="protein sequence ID" value="KEZ78833.1"/>
    <property type="molecule type" value="Genomic_DNA"/>
</dbReference>
<dbReference type="SUPFAM" id="SSF46785">
    <property type="entry name" value="Winged helix' DNA-binding domain"/>
    <property type="match status" value="1"/>
</dbReference>
<dbReference type="Gene3D" id="3.40.190.10">
    <property type="entry name" value="Periplasmic binding protein-like II"/>
    <property type="match status" value="2"/>
</dbReference>
<evidence type="ECO:0000256" key="1">
    <source>
        <dbReference type="ARBA" id="ARBA00009437"/>
    </source>
</evidence>
<dbReference type="AlphaFoldDB" id="A0A084IQ49"/>
<sequence length="326" mass="36281">MKLRQLEYIHEVARQQLNITAAARSLHTSQPGVSKQIRLLEEELGVLIFERNGKHLDRITPAGERILGTARRILSEVDNINRTASEFADTDRGSLRVATTHTQARYALPATIAGFRQAYPRVSLHINQGAPPQIAGWAAAGDADFAIATEALEHYDELIMLPCYHWNRCVLVPTDHPLADGSPLTLERIAEHPLVTYTFGFTGRSQLDTAFTERGLTPDVVLTAVDADVIKTYVRLGLGVGVIANMAYDPANDADLVSLDASHLFSSSTTHIGFRHNLFLTGYMRRFIRMFAEHLTEDVIDRAIDAYPGPSFDKLLDELWPKLPTR</sequence>
<dbReference type="InterPro" id="IPR036388">
    <property type="entry name" value="WH-like_DNA-bd_sf"/>
</dbReference>
<gene>
    <name evidence="6" type="primary">cysB</name>
    <name evidence="6" type="ORF">C41B8_01847</name>
</gene>
<dbReference type="FunFam" id="3.40.190.10:FF:000037">
    <property type="entry name" value="HTH-type transcriptional regulator CysB"/>
    <property type="match status" value="1"/>
</dbReference>
<dbReference type="InterPro" id="IPR036390">
    <property type="entry name" value="WH_DNA-bd_sf"/>
</dbReference>